<feature type="region of interest" description="Disordered" evidence="1">
    <location>
        <begin position="1"/>
        <end position="26"/>
    </location>
</feature>
<dbReference type="InterPro" id="IPR021678">
    <property type="entry name" value="DUF3263"/>
</dbReference>
<name>A0A7K3WJ62_9ACTN</name>
<dbReference type="Proteomes" id="UP000470470">
    <property type="component" value="Unassembled WGS sequence"/>
</dbReference>
<keyword evidence="3" id="KW-1185">Reference proteome</keyword>
<dbReference type="RefSeq" id="WP_152729591.1">
    <property type="nucleotide sequence ID" value="NZ_JAABOZ010000003.1"/>
</dbReference>
<dbReference type="EMBL" id="JAAGWK010000036">
    <property type="protein sequence ID" value="NEL56538.1"/>
    <property type="molecule type" value="Genomic_DNA"/>
</dbReference>
<feature type="compositionally biased region" description="Basic and acidic residues" evidence="1">
    <location>
        <begin position="111"/>
        <end position="120"/>
    </location>
</feature>
<evidence type="ECO:0000256" key="1">
    <source>
        <dbReference type="SAM" id="MobiDB-lite"/>
    </source>
</evidence>
<gene>
    <name evidence="2" type="ORF">G1H19_21455</name>
</gene>
<dbReference type="Pfam" id="PF11662">
    <property type="entry name" value="DUF3263"/>
    <property type="match status" value="1"/>
</dbReference>
<proteinExistence type="predicted"/>
<evidence type="ECO:0000313" key="3">
    <source>
        <dbReference type="Proteomes" id="UP000470470"/>
    </source>
</evidence>
<comment type="caution">
    <text evidence="2">The sequence shown here is derived from an EMBL/GenBank/DDBJ whole genome shotgun (WGS) entry which is preliminary data.</text>
</comment>
<reference evidence="2 3" key="1">
    <citation type="submission" date="2020-02" db="EMBL/GenBank/DDBJ databases">
        <title>The whole genome sequence of CPCC 205119.</title>
        <authorList>
            <person name="Jiang Z."/>
        </authorList>
    </citation>
    <scope>NUCLEOTIDE SEQUENCE [LARGE SCALE GENOMIC DNA]</scope>
    <source>
        <strain evidence="2 3">CPCC 205119</strain>
    </source>
</reference>
<protein>
    <submittedName>
        <fullName evidence="2">DUF3263 domain-containing protein</fullName>
    </submittedName>
</protein>
<accession>A0A7K3WJ62</accession>
<evidence type="ECO:0000313" key="2">
    <source>
        <dbReference type="EMBL" id="NEL56538.1"/>
    </source>
</evidence>
<feature type="region of interest" description="Disordered" evidence="1">
    <location>
        <begin position="93"/>
        <end position="120"/>
    </location>
</feature>
<sequence>MTSDPVQRPAEHAAAPSRPEASGLSARDRDVLAFERQWWRFAGAKEAAVRETFGISPTRYYQVLNAVIDRPEALAADPLVVRRLRRLRATRQRSRPGVRWASGTAATSLGDRGEARGIRP</sequence>
<dbReference type="AlphaFoldDB" id="A0A7K3WJ62"/>
<organism evidence="2 3">
    <name type="scientific">Goekera deserti</name>
    <dbReference type="NCBI Taxonomy" id="2497753"/>
    <lineage>
        <taxon>Bacteria</taxon>
        <taxon>Bacillati</taxon>
        <taxon>Actinomycetota</taxon>
        <taxon>Actinomycetes</taxon>
        <taxon>Geodermatophilales</taxon>
        <taxon>Geodermatophilaceae</taxon>
        <taxon>Goekera</taxon>
    </lineage>
</organism>